<sequence length="157" mass="17196">MQPDDNSSTSKWTELSKSTFLDAKQQLSAIEAQIRDRLYAEYCSQCSDLAPYLQQRGRSVGKQLLNALIVPNNPPDKVSYESGDEDATSSKEHLAGVDPFLGPVLDPFVAGLTEPFEEKYKDIRSATILTLLASSTFCGLVGFALGRYLGGGSEKRR</sequence>
<dbReference type="EMBL" id="CAUYUE010000008">
    <property type="protein sequence ID" value="CAK0783188.1"/>
    <property type="molecule type" value="Genomic_DNA"/>
</dbReference>
<organism evidence="2 3">
    <name type="scientific">Coccomyxa viridis</name>
    <dbReference type="NCBI Taxonomy" id="1274662"/>
    <lineage>
        <taxon>Eukaryota</taxon>
        <taxon>Viridiplantae</taxon>
        <taxon>Chlorophyta</taxon>
        <taxon>core chlorophytes</taxon>
        <taxon>Trebouxiophyceae</taxon>
        <taxon>Trebouxiophyceae incertae sedis</taxon>
        <taxon>Coccomyxaceae</taxon>
        <taxon>Coccomyxa</taxon>
    </lineage>
</organism>
<keyword evidence="1" id="KW-0472">Membrane</keyword>
<accession>A0AAV1I7Q5</accession>
<dbReference type="AlphaFoldDB" id="A0AAV1I7Q5"/>
<proteinExistence type="predicted"/>
<feature type="transmembrane region" description="Helical" evidence="1">
    <location>
        <begin position="128"/>
        <end position="149"/>
    </location>
</feature>
<protein>
    <submittedName>
        <fullName evidence="2">Uncharacterized protein</fullName>
    </submittedName>
</protein>
<dbReference type="Proteomes" id="UP001314263">
    <property type="component" value="Unassembled WGS sequence"/>
</dbReference>
<evidence type="ECO:0000313" key="2">
    <source>
        <dbReference type="EMBL" id="CAK0783188.1"/>
    </source>
</evidence>
<evidence type="ECO:0000256" key="1">
    <source>
        <dbReference type="SAM" id="Phobius"/>
    </source>
</evidence>
<keyword evidence="1" id="KW-0812">Transmembrane</keyword>
<reference evidence="2 3" key="1">
    <citation type="submission" date="2023-10" db="EMBL/GenBank/DDBJ databases">
        <authorList>
            <person name="Maclean D."/>
            <person name="Macfadyen A."/>
        </authorList>
    </citation>
    <scope>NUCLEOTIDE SEQUENCE [LARGE SCALE GENOMIC DNA]</scope>
</reference>
<keyword evidence="1" id="KW-1133">Transmembrane helix</keyword>
<gene>
    <name evidence="2" type="ORF">CVIRNUC_006387</name>
</gene>
<name>A0AAV1I7Q5_9CHLO</name>
<keyword evidence="3" id="KW-1185">Reference proteome</keyword>
<evidence type="ECO:0000313" key="3">
    <source>
        <dbReference type="Proteomes" id="UP001314263"/>
    </source>
</evidence>
<comment type="caution">
    <text evidence="2">The sequence shown here is derived from an EMBL/GenBank/DDBJ whole genome shotgun (WGS) entry which is preliminary data.</text>
</comment>